<gene>
    <name evidence="1" type="ORF">DF185_01350</name>
</gene>
<dbReference type="RefSeq" id="WP_110358925.1">
    <property type="nucleotide sequence ID" value="NZ_QFLI01000001.1"/>
</dbReference>
<comment type="caution">
    <text evidence="1">The sequence shown here is derived from an EMBL/GenBank/DDBJ whole genome shotgun (WGS) entry which is preliminary data.</text>
</comment>
<dbReference type="AlphaFoldDB" id="A0A2V4A245"/>
<proteinExistence type="predicted"/>
<evidence type="ECO:0000313" key="1">
    <source>
        <dbReference type="EMBL" id="PXY02766.1"/>
    </source>
</evidence>
<name>A0A2V4A245_9BACT</name>
<reference evidence="1 2" key="1">
    <citation type="submission" date="2018-05" db="EMBL/GenBank/DDBJ databases">
        <title>Marinifilum breve JC075T sp. nov., a marine bacterium isolated from Yongle Blue Hole in the South China Sea.</title>
        <authorList>
            <person name="Fu T."/>
        </authorList>
    </citation>
    <scope>NUCLEOTIDE SEQUENCE [LARGE SCALE GENOMIC DNA]</scope>
    <source>
        <strain evidence="1 2">JC075</strain>
    </source>
</reference>
<organism evidence="1 2">
    <name type="scientific">Marinifilum breve</name>
    <dbReference type="NCBI Taxonomy" id="2184082"/>
    <lineage>
        <taxon>Bacteria</taxon>
        <taxon>Pseudomonadati</taxon>
        <taxon>Bacteroidota</taxon>
        <taxon>Bacteroidia</taxon>
        <taxon>Marinilabiliales</taxon>
        <taxon>Marinifilaceae</taxon>
    </lineage>
</organism>
<dbReference type="Proteomes" id="UP000248079">
    <property type="component" value="Unassembled WGS sequence"/>
</dbReference>
<sequence>MKNILLIILSIFVTQFGEEKSYSKCLINRNDKTVYIEMYALNRNEKENYQTGVYACKLEYNNKVAFCITGDTLTINTNVETEKVKFKHDLLKVFIYYSKDAENMFFYSSPSDTLFLKQYERKDFLKINDLINIE</sequence>
<dbReference type="EMBL" id="QFLI01000001">
    <property type="protein sequence ID" value="PXY02766.1"/>
    <property type="molecule type" value="Genomic_DNA"/>
</dbReference>
<accession>A0A2V4A245</accession>
<keyword evidence="2" id="KW-1185">Reference proteome</keyword>
<protein>
    <submittedName>
        <fullName evidence="1">Uncharacterized protein</fullName>
    </submittedName>
</protein>
<evidence type="ECO:0000313" key="2">
    <source>
        <dbReference type="Proteomes" id="UP000248079"/>
    </source>
</evidence>